<sequence>MPPKRKAKAAPTTEAALDPSLVPPPQDDNQPAAGPSKRAKTTGKAKTPAMSAERKEANRLAAERSRVRRATRASILEQTAKGLAEENLVLKERIKKLVAMGVSVEAERTVEEPKVADKEPSLGPIATPRVSASPMELSIPARTGKSSLHHEMETHFRQQMDELRHVLHEKRQQLASDELPEMNDISTQQHQIEFFNTQLLAEVRILRDAVVRVRADQARAKAVNDRLRKRIQEAEEQLLVNDGVADAGFRVEERRSEVQRAFKDVKRHLGLLIGHFHPGFIEPDLPEQEAFVVPAPYESAPLPEPQKRGRPPLAKKGSQSKSTRKYTGPVIDSHHHEHAPAEASSSTPRPNRSKKRYEPSKVRYRLDADPDVIYIEEREIIQNEDGEQEIVHISKKPVYNPRPRSGAGRKPSASKMLAGEKSEVDMSRDDLERMTEAGEMAVFSPSMEPEGSMMDASFAETVVGHRTLHEAEAERTV</sequence>
<evidence type="ECO:0000313" key="4">
    <source>
        <dbReference type="Proteomes" id="UP000620104"/>
    </source>
</evidence>
<feature type="region of interest" description="Disordered" evidence="1">
    <location>
        <begin position="1"/>
        <end position="72"/>
    </location>
</feature>
<dbReference type="AlphaFoldDB" id="A0A8H3TPN3"/>
<accession>A0A8H3TPN3</accession>
<evidence type="ECO:0000256" key="1">
    <source>
        <dbReference type="SAM" id="MobiDB-lite"/>
    </source>
</evidence>
<dbReference type="PROSITE" id="PS00036">
    <property type="entry name" value="BZIP_BASIC"/>
    <property type="match status" value="1"/>
</dbReference>
<dbReference type="InterPro" id="IPR004827">
    <property type="entry name" value="bZIP"/>
</dbReference>
<protein>
    <recommendedName>
        <fullName evidence="2">BZIP domain-containing protein</fullName>
    </recommendedName>
</protein>
<dbReference type="SUPFAM" id="SSF57959">
    <property type="entry name" value="Leucine zipper domain"/>
    <property type="match status" value="1"/>
</dbReference>
<dbReference type="OrthoDB" id="2590728at2759"/>
<proteinExistence type="predicted"/>
<feature type="region of interest" description="Disordered" evidence="1">
    <location>
        <begin position="397"/>
        <end position="428"/>
    </location>
</feature>
<name>A0A8H3TPN3_9TREE</name>
<feature type="compositionally biased region" description="Basic and acidic residues" evidence="1">
    <location>
        <begin position="418"/>
        <end position="428"/>
    </location>
</feature>
<comment type="caution">
    <text evidence="3">The sequence shown here is derived from an EMBL/GenBank/DDBJ whole genome shotgun (WGS) entry which is preliminary data.</text>
</comment>
<dbReference type="GO" id="GO:0003700">
    <property type="term" value="F:DNA-binding transcription factor activity"/>
    <property type="evidence" value="ECO:0007669"/>
    <property type="project" value="InterPro"/>
</dbReference>
<feature type="region of interest" description="Disordered" evidence="1">
    <location>
        <begin position="298"/>
        <end position="362"/>
    </location>
</feature>
<keyword evidence="4" id="KW-1185">Reference proteome</keyword>
<dbReference type="Gene3D" id="1.20.5.170">
    <property type="match status" value="1"/>
</dbReference>
<feature type="compositionally biased region" description="Basic and acidic residues" evidence="1">
    <location>
        <begin position="52"/>
        <end position="65"/>
    </location>
</feature>
<organism evidence="3 4">
    <name type="scientific">Naganishia liquefaciens</name>
    <dbReference type="NCBI Taxonomy" id="104408"/>
    <lineage>
        <taxon>Eukaryota</taxon>
        <taxon>Fungi</taxon>
        <taxon>Dikarya</taxon>
        <taxon>Basidiomycota</taxon>
        <taxon>Agaricomycotina</taxon>
        <taxon>Tremellomycetes</taxon>
        <taxon>Filobasidiales</taxon>
        <taxon>Filobasidiaceae</taxon>
        <taxon>Naganishia</taxon>
    </lineage>
</organism>
<dbReference type="InterPro" id="IPR046347">
    <property type="entry name" value="bZIP_sf"/>
</dbReference>
<dbReference type="EMBL" id="BLZA01000009">
    <property type="protein sequence ID" value="GHJ84868.1"/>
    <property type="molecule type" value="Genomic_DNA"/>
</dbReference>
<dbReference type="PROSITE" id="PS50217">
    <property type="entry name" value="BZIP"/>
    <property type="match status" value="1"/>
</dbReference>
<dbReference type="Pfam" id="PF00170">
    <property type="entry name" value="bZIP_1"/>
    <property type="match status" value="1"/>
</dbReference>
<dbReference type="Proteomes" id="UP000620104">
    <property type="component" value="Unassembled WGS sequence"/>
</dbReference>
<evidence type="ECO:0000313" key="3">
    <source>
        <dbReference type="EMBL" id="GHJ84868.1"/>
    </source>
</evidence>
<evidence type="ECO:0000259" key="2">
    <source>
        <dbReference type="PROSITE" id="PS50217"/>
    </source>
</evidence>
<feature type="domain" description="BZIP" evidence="2">
    <location>
        <begin position="53"/>
        <end position="97"/>
    </location>
</feature>
<reference evidence="3" key="1">
    <citation type="submission" date="2020-07" db="EMBL/GenBank/DDBJ databases">
        <title>Draft Genome Sequence of a Deep-Sea Yeast, Naganishia (Cryptococcus) liquefaciens strain N6.</title>
        <authorList>
            <person name="Han Y.W."/>
            <person name="Kajitani R."/>
            <person name="Morimoto H."/>
            <person name="Parhat M."/>
            <person name="Tsubouchi H."/>
            <person name="Bakenova O."/>
            <person name="Ogata M."/>
            <person name="Argunhan B."/>
            <person name="Aoki R."/>
            <person name="Kajiwara S."/>
            <person name="Itoh T."/>
            <person name="Iwasaki H."/>
        </authorList>
    </citation>
    <scope>NUCLEOTIDE SEQUENCE</scope>
    <source>
        <strain evidence="3">N6</strain>
    </source>
</reference>
<gene>
    <name evidence="3" type="ORF">NliqN6_1270</name>
</gene>